<accession>A0ACC2HL73</accession>
<protein>
    <submittedName>
        <fullName evidence="1">Uncharacterized protein</fullName>
    </submittedName>
</protein>
<evidence type="ECO:0000313" key="2">
    <source>
        <dbReference type="Proteomes" id="UP001157502"/>
    </source>
</evidence>
<reference evidence="1" key="1">
    <citation type="submission" date="2021-05" db="EMBL/GenBank/DDBJ databases">
        <authorList>
            <person name="Pan Q."/>
            <person name="Jouanno E."/>
            <person name="Zahm M."/>
            <person name="Klopp C."/>
            <person name="Cabau C."/>
            <person name="Louis A."/>
            <person name="Berthelot C."/>
            <person name="Parey E."/>
            <person name="Roest Crollius H."/>
            <person name="Montfort J."/>
            <person name="Robinson-Rechavi M."/>
            <person name="Bouchez O."/>
            <person name="Lampietro C."/>
            <person name="Lopez Roques C."/>
            <person name="Donnadieu C."/>
            <person name="Postlethwait J."/>
            <person name="Bobe J."/>
            <person name="Dillon D."/>
            <person name="Chandos A."/>
            <person name="von Hippel F."/>
            <person name="Guiguen Y."/>
        </authorList>
    </citation>
    <scope>NUCLEOTIDE SEQUENCE</scope>
    <source>
        <strain evidence="1">YG-Jan2019</strain>
    </source>
</reference>
<gene>
    <name evidence="1" type="ORF">DPEC_G00007720</name>
</gene>
<proteinExistence type="predicted"/>
<sequence>MNKVRATLLLAGCSSIEAGRGSGGRGLPCQPRGDAPGDGGQALETRGPGGPPYTVYSQREPSDLSTSVTAALFLSLPSPIWSGDSHATTVPKQAGMSNSIKSTNSAKWALCPCDRLNEELDWGRAGEQWELGKGGGATLI</sequence>
<organism evidence="1 2">
    <name type="scientific">Dallia pectoralis</name>
    <name type="common">Alaska blackfish</name>
    <dbReference type="NCBI Taxonomy" id="75939"/>
    <lineage>
        <taxon>Eukaryota</taxon>
        <taxon>Metazoa</taxon>
        <taxon>Chordata</taxon>
        <taxon>Craniata</taxon>
        <taxon>Vertebrata</taxon>
        <taxon>Euteleostomi</taxon>
        <taxon>Actinopterygii</taxon>
        <taxon>Neopterygii</taxon>
        <taxon>Teleostei</taxon>
        <taxon>Protacanthopterygii</taxon>
        <taxon>Esociformes</taxon>
        <taxon>Umbridae</taxon>
        <taxon>Dallia</taxon>
    </lineage>
</organism>
<name>A0ACC2HL73_DALPE</name>
<evidence type="ECO:0000313" key="1">
    <source>
        <dbReference type="EMBL" id="KAJ8016485.1"/>
    </source>
</evidence>
<comment type="caution">
    <text evidence="1">The sequence shown here is derived from an EMBL/GenBank/DDBJ whole genome shotgun (WGS) entry which is preliminary data.</text>
</comment>
<dbReference type="Proteomes" id="UP001157502">
    <property type="component" value="Chromosome 1"/>
</dbReference>
<dbReference type="EMBL" id="CM055728">
    <property type="protein sequence ID" value="KAJ8016485.1"/>
    <property type="molecule type" value="Genomic_DNA"/>
</dbReference>
<keyword evidence="2" id="KW-1185">Reference proteome</keyword>